<evidence type="ECO:0000256" key="1">
    <source>
        <dbReference type="ARBA" id="ARBA00009649"/>
    </source>
</evidence>
<dbReference type="CDD" id="cd14498">
    <property type="entry name" value="DSP"/>
    <property type="match status" value="1"/>
</dbReference>
<dbReference type="GO" id="GO:0140096">
    <property type="term" value="F:catalytic activity, acting on a protein"/>
    <property type="evidence" value="ECO:0007669"/>
    <property type="project" value="UniProtKB-ARBA"/>
</dbReference>
<dbReference type="PANTHER" id="PTHR46588">
    <property type="entry name" value="SERINE/THREONINE/TYROSINE-INTERACTING PROTEIN"/>
    <property type="match status" value="1"/>
</dbReference>
<dbReference type="InterPro" id="IPR029021">
    <property type="entry name" value="Prot-tyrosine_phosphatase-like"/>
</dbReference>
<dbReference type="PROSITE" id="PS50056">
    <property type="entry name" value="TYR_PHOSPHATASE_2"/>
    <property type="match status" value="1"/>
</dbReference>
<dbReference type="AlphaFoldDB" id="A0A8E2JYU0"/>
<proteinExistence type="inferred from homology"/>
<keyword evidence="4" id="KW-1185">Reference proteome</keyword>
<dbReference type="Pfam" id="PF00782">
    <property type="entry name" value="DSPc"/>
    <property type="match status" value="1"/>
</dbReference>
<dbReference type="GO" id="GO:0070372">
    <property type="term" value="P:regulation of ERK1 and ERK2 cascade"/>
    <property type="evidence" value="ECO:0007669"/>
    <property type="project" value="TreeGrafter"/>
</dbReference>
<dbReference type="GO" id="GO:1990444">
    <property type="term" value="F:F-box domain binding"/>
    <property type="evidence" value="ECO:0007669"/>
    <property type="project" value="TreeGrafter"/>
</dbReference>
<feature type="domain" description="Tyrosine specific protein phosphatases" evidence="2">
    <location>
        <begin position="155"/>
        <end position="226"/>
    </location>
</feature>
<evidence type="ECO:0000313" key="3">
    <source>
        <dbReference type="EMBL" id="OCL14759.1"/>
    </source>
</evidence>
<dbReference type="GO" id="GO:0062026">
    <property type="term" value="P:negative regulation of SCF-dependent proteasomal ubiquitin-dependent catabolic process"/>
    <property type="evidence" value="ECO:0007669"/>
    <property type="project" value="TreeGrafter"/>
</dbReference>
<dbReference type="GO" id="GO:0005654">
    <property type="term" value="C:nucleoplasm"/>
    <property type="evidence" value="ECO:0007669"/>
    <property type="project" value="TreeGrafter"/>
</dbReference>
<dbReference type="InterPro" id="IPR000387">
    <property type="entry name" value="Tyr_Pase_dom"/>
</dbReference>
<dbReference type="InterPro" id="IPR000340">
    <property type="entry name" value="Dual-sp_phosphatase_cat-dom"/>
</dbReference>
<dbReference type="Proteomes" id="UP000250140">
    <property type="component" value="Unassembled WGS sequence"/>
</dbReference>
<name>A0A8E2JYU0_9PEZI</name>
<comment type="similarity">
    <text evidence="1">Belongs to the protein-tyrosine phosphatase family. Non-receptor class subfamily.</text>
</comment>
<dbReference type="PANTHER" id="PTHR46588:SF1">
    <property type="entry name" value="SERINE_THREONINE_TYROSINE-INTERACTING PROTEIN"/>
    <property type="match status" value="1"/>
</dbReference>
<evidence type="ECO:0000259" key="2">
    <source>
        <dbReference type="PROSITE" id="PS50056"/>
    </source>
</evidence>
<dbReference type="GO" id="GO:0005737">
    <property type="term" value="C:cytoplasm"/>
    <property type="evidence" value="ECO:0007669"/>
    <property type="project" value="TreeGrafter"/>
</dbReference>
<gene>
    <name evidence="3" type="ORF">AOQ84DRAFT_3178</name>
</gene>
<accession>A0A8E2JYU0</accession>
<dbReference type="Gene3D" id="3.90.190.10">
    <property type="entry name" value="Protein tyrosine phosphatase superfamily"/>
    <property type="match status" value="1"/>
</dbReference>
<protein>
    <submittedName>
        <fullName evidence="3">Phosphatases II</fullName>
    </submittedName>
</protein>
<reference evidence="3 4" key="1">
    <citation type="journal article" date="2016" name="Nat. Commun.">
        <title>Ectomycorrhizal ecology is imprinted in the genome of the dominant symbiotic fungus Cenococcum geophilum.</title>
        <authorList>
            <consortium name="DOE Joint Genome Institute"/>
            <person name="Peter M."/>
            <person name="Kohler A."/>
            <person name="Ohm R.A."/>
            <person name="Kuo A."/>
            <person name="Krutzmann J."/>
            <person name="Morin E."/>
            <person name="Arend M."/>
            <person name="Barry K.W."/>
            <person name="Binder M."/>
            <person name="Choi C."/>
            <person name="Clum A."/>
            <person name="Copeland A."/>
            <person name="Grisel N."/>
            <person name="Haridas S."/>
            <person name="Kipfer T."/>
            <person name="LaButti K."/>
            <person name="Lindquist E."/>
            <person name="Lipzen A."/>
            <person name="Maire R."/>
            <person name="Meier B."/>
            <person name="Mihaltcheva S."/>
            <person name="Molinier V."/>
            <person name="Murat C."/>
            <person name="Poggeler S."/>
            <person name="Quandt C.A."/>
            <person name="Sperisen C."/>
            <person name="Tritt A."/>
            <person name="Tisserant E."/>
            <person name="Crous P.W."/>
            <person name="Henrissat B."/>
            <person name="Nehls U."/>
            <person name="Egli S."/>
            <person name="Spatafora J.W."/>
            <person name="Grigoriev I.V."/>
            <person name="Martin F.M."/>
        </authorList>
    </citation>
    <scope>NUCLEOTIDE SEQUENCE [LARGE SCALE GENOMIC DNA]</scope>
    <source>
        <strain evidence="3 4">CBS 207.34</strain>
    </source>
</reference>
<organism evidence="3 4">
    <name type="scientific">Glonium stellatum</name>
    <dbReference type="NCBI Taxonomy" id="574774"/>
    <lineage>
        <taxon>Eukaryota</taxon>
        <taxon>Fungi</taxon>
        <taxon>Dikarya</taxon>
        <taxon>Ascomycota</taxon>
        <taxon>Pezizomycotina</taxon>
        <taxon>Dothideomycetes</taxon>
        <taxon>Pleosporomycetidae</taxon>
        <taxon>Gloniales</taxon>
        <taxon>Gloniaceae</taxon>
        <taxon>Glonium</taxon>
    </lineage>
</organism>
<evidence type="ECO:0000313" key="4">
    <source>
        <dbReference type="Proteomes" id="UP000250140"/>
    </source>
</evidence>
<dbReference type="OrthoDB" id="10252009at2759"/>
<dbReference type="EMBL" id="KV748537">
    <property type="protein sequence ID" value="OCL14759.1"/>
    <property type="molecule type" value="Genomic_DNA"/>
</dbReference>
<dbReference type="SUPFAM" id="SSF52799">
    <property type="entry name" value="(Phosphotyrosine protein) phosphatases II"/>
    <property type="match status" value="1"/>
</dbReference>
<dbReference type="InterPro" id="IPR020422">
    <property type="entry name" value="TYR_PHOSPHATASE_DUAL_dom"/>
</dbReference>
<dbReference type="SMART" id="SM00195">
    <property type="entry name" value="DSPc"/>
    <property type="match status" value="1"/>
</dbReference>
<sequence>MASHEEAAMSDTSYSHTRFQEYTYRLPTPPRIIIPPPTLAAEIPDVEIERVIQPEDDHIDVSFLNNVDFSGIVQRNALLEWSYERRRQAQMILPFLYLGPMVAAKDKTFLAKEGITMLLAVRPGHTGMVGAFKAAQEAGVETDIIEVPNHQALIAAFPRAVRKINEHLSSVHHRVQSRPEGPQMGKVLVFCESGNERSAAVVAAYLMEMLDDIDYIKAMQLCQAQRFCVNFDDALKHLLQSYWDILIAKRSVAESNHSVRHSISSSRNLSTGSVCNVNRQPARQKRTLDVSYEDDMDIDDSMDASDEARFLGREFAPFQDKLSS</sequence>
<dbReference type="InterPro" id="IPR052449">
    <property type="entry name" value="STYX-Interacting_Phosphatase"/>
</dbReference>